<dbReference type="AlphaFoldDB" id="A0AAV7JFB0"/>
<accession>A0AAV7JFB0</accession>
<dbReference type="Proteomes" id="UP001165289">
    <property type="component" value="Unassembled WGS sequence"/>
</dbReference>
<feature type="coiled-coil region" evidence="1">
    <location>
        <begin position="172"/>
        <end position="252"/>
    </location>
</feature>
<feature type="coiled-coil region" evidence="1">
    <location>
        <begin position="302"/>
        <end position="354"/>
    </location>
</feature>
<dbReference type="EMBL" id="JAKMXF010000341">
    <property type="protein sequence ID" value="KAI6647550.1"/>
    <property type="molecule type" value="Genomic_DNA"/>
</dbReference>
<protein>
    <submittedName>
        <fullName evidence="3">Nucleoprotein TPR-like isoform X2</fullName>
    </submittedName>
</protein>
<feature type="region of interest" description="Disordered" evidence="2">
    <location>
        <begin position="45"/>
        <end position="72"/>
    </location>
</feature>
<sequence length="1174" mass="136356">MTNLDLSAVFGLDQLDLQQDKARADEEKAREVELKEFLARELPEDLLDDFSESSSEASEIKEDSTSQDVGVPTQNFKVEGITRSAPPRQQPDSQACLLDEQFFHSNQVLVASTPSGAKEGWAPEQPLSPLTVSKETSPVQKQLISISPLQGGGEDEELLGLRILNEARCNEIRTLQEQIQHMNTEYRQQVCQLSEQLTEQREIVSQANLKLEEVQRDTRQSHSHLSQLEQKLIETERNRESLRDENIKMSNELHSALLHLDNCKSQLETLCRTDVIDRLREQHIHLIQESDSDHMLELRGVREETEALTSSYQDTIRRMEEEFTKQKDTYLREIGRLEQDLKNSEGLVDRLREDLDGNELVKRVDQLERELSVSRTQEGDRQDDNKQLELMLESLRTRCSEAEIQKERVVREMNTVTQELTDKLSEAEIERKEGLEQCRAACLQLHEESCNRLREKSTQEEILKRETHEREVKGLTEEITQLNEQLANKEGSVSLQEQLTLKEIHEREVSRLSQEITHLSQQLVNKEGSISVQEQLRLKEIHEREVSRLSQENIHLNQQLVNKEGSVSLQEQLTLKEVHEREVNRLSQEITHLNQQLVNKEGSVSVQEQLTLKEIHEREVSRLSHEITHLKQQLANKEGSASFQEQLTLKEMHEREVNRLSHEIKQLNEQLANKEGSVSLQEQLTLKEIYEREVNRLSHEITQLNEQLVNKEGSISLQEQLTLKEIHEREVTRLSHEITHLKQQLANKEGSVSPQEQLTLKEIYEREVSRLSQEITHLNQQLVNKEGSVSLQEQLTLKEVHEREVNRLSQEITQLNEQLANKEGSVSLQEQLTLKEMHEREVIRLSDEITQLKQQLANKEGSVYSKFSEAISRQERDIRTLSEERNELYNYTIETVHSSFREALNSPDLCEVVPGQFDLPLFKYYPSPHGDPVTEFSSVLLEYMRDTLLSVLRPVCVEKKIAELAGSRDSDLKIQHAVSLALEHAKRQYMKSFSELKGSLTAKYTDKIADMSEGWEQERDTLNDKLEKSRESSQHLKRRLQEREQSAVNDKRKQTEQLTLLQQQLSHTEMLHRKSVQEISQKFARSVTQRKDEACQTDSSDKRYRELFERLLTDLRDETEAVVNKKLSIIEEARRQDNMNAKRLLDSNEQFLTRCRQVINSGKRGTIQDFHSSI</sequence>
<comment type="caution">
    <text evidence="3">The sequence shown here is derived from an EMBL/GenBank/DDBJ whole genome shotgun (WGS) entry which is preliminary data.</text>
</comment>
<feature type="coiled-coil region" evidence="1">
    <location>
        <begin position="465"/>
        <end position="884"/>
    </location>
</feature>
<proteinExistence type="predicted"/>
<gene>
    <name evidence="3" type="ORF">LOD99_8727</name>
</gene>
<evidence type="ECO:0000313" key="4">
    <source>
        <dbReference type="Proteomes" id="UP001165289"/>
    </source>
</evidence>
<keyword evidence="1" id="KW-0175">Coiled coil</keyword>
<organism evidence="3 4">
    <name type="scientific">Oopsacas minuta</name>
    <dbReference type="NCBI Taxonomy" id="111878"/>
    <lineage>
        <taxon>Eukaryota</taxon>
        <taxon>Metazoa</taxon>
        <taxon>Porifera</taxon>
        <taxon>Hexactinellida</taxon>
        <taxon>Hexasterophora</taxon>
        <taxon>Lyssacinosida</taxon>
        <taxon>Leucopsacidae</taxon>
        <taxon>Oopsacas</taxon>
    </lineage>
</organism>
<evidence type="ECO:0000256" key="2">
    <source>
        <dbReference type="SAM" id="MobiDB-lite"/>
    </source>
</evidence>
<name>A0AAV7JFB0_9METZ</name>
<evidence type="ECO:0000313" key="3">
    <source>
        <dbReference type="EMBL" id="KAI6647550.1"/>
    </source>
</evidence>
<evidence type="ECO:0000256" key="1">
    <source>
        <dbReference type="SAM" id="Coils"/>
    </source>
</evidence>
<reference evidence="3 4" key="1">
    <citation type="journal article" date="2023" name="BMC Biol.">
        <title>The compact genome of the sponge Oopsacas minuta (Hexactinellida) is lacking key metazoan core genes.</title>
        <authorList>
            <person name="Santini S."/>
            <person name="Schenkelaars Q."/>
            <person name="Jourda C."/>
            <person name="Duchesne M."/>
            <person name="Belahbib H."/>
            <person name="Rocher C."/>
            <person name="Selva M."/>
            <person name="Riesgo A."/>
            <person name="Vervoort M."/>
            <person name="Leys S.P."/>
            <person name="Kodjabachian L."/>
            <person name="Le Bivic A."/>
            <person name="Borchiellini C."/>
            <person name="Claverie J.M."/>
            <person name="Renard E."/>
        </authorList>
    </citation>
    <scope>NUCLEOTIDE SEQUENCE [LARGE SCALE GENOMIC DNA]</scope>
    <source>
        <strain evidence="3">SPO-2</strain>
    </source>
</reference>
<keyword evidence="4" id="KW-1185">Reference proteome</keyword>
<feature type="coiled-coil region" evidence="1">
    <location>
        <begin position="385"/>
        <end position="437"/>
    </location>
</feature>
<feature type="region of interest" description="Disordered" evidence="2">
    <location>
        <begin position="1028"/>
        <end position="1055"/>
    </location>
</feature>